<feature type="compositionally biased region" description="Low complexity" evidence="4">
    <location>
        <begin position="152"/>
        <end position="167"/>
    </location>
</feature>
<dbReference type="SUPFAM" id="SSF47095">
    <property type="entry name" value="HMG-box"/>
    <property type="match status" value="1"/>
</dbReference>
<dbReference type="GO" id="GO:0001228">
    <property type="term" value="F:DNA-binding transcription activator activity, RNA polymerase II-specific"/>
    <property type="evidence" value="ECO:0007669"/>
    <property type="project" value="TreeGrafter"/>
</dbReference>
<dbReference type="PROSITE" id="PS50118">
    <property type="entry name" value="HMG_BOX_2"/>
    <property type="match status" value="1"/>
</dbReference>
<feature type="compositionally biased region" description="Basic residues" evidence="4">
    <location>
        <begin position="125"/>
        <end position="137"/>
    </location>
</feature>
<evidence type="ECO:0000313" key="6">
    <source>
        <dbReference type="EMBL" id="EMD37780.1"/>
    </source>
</evidence>
<dbReference type="Pfam" id="PF00505">
    <property type="entry name" value="HMG_box"/>
    <property type="match status" value="1"/>
</dbReference>
<dbReference type="GO" id="GO:0005634">
    <property type="term" value="C:nucleus"/>
    <property type="evidence" value="ECO:0007669"/>
    <property type="project" value="UniProtKB-UniRule"/>
</dbReference>
<protein>
    <recommendedName>
        <fullName evidence="5">HMG box domain-containing protein</fullName>
    </recommendedName>
</protein>
<dbReference type="STRING" id="914234.M2QZU8"/>
<dbReference type="EMBL" id="KB445796">
    <property type="protein sequence ID" value="EMD37780.1"/>
    <property type="molecule type" value="Genomic_DNA"/>
</dbReference>
<evidence type="ECO:0000313" key="7">
    <source>
        <dbReference type="Proteomes" id="UP000016930"/>
    </source>
</evidence>
<evidence type="ECO:0000256" key="2">
    <source>
        <dbReference type="ARBA" id="ARBA00023163"/>
    </source>
</evidence>
<dbReference type="GO" id="GO:0000978">
    <property type="term" value="F:RNA polymerase II cis-regulatory region sequence-specific DNA binding"/>
    <property type="evidence" value="ECO:0007669"/>
    <property type="project" value="TreeGrafter"/>
</dbReference>
<dbReference type="SMART" id="SM00398">
    <property type="entry name" value="HMG"/>
    <property type="match status" value="1"/>
</dbReference>
<dbReference type="Proteomes" id="UP000016930">
    <property type="component" value="Unassembled WGS sequence"/>
</dbReference>
<feature type="region of interest" description="Disordered" evidence="4">
    <location>
        <begin position="117"/>
        <end position="282"/>
    </location>
</feature>
<dbReference type="PANTHER" id="PTHR10270:SF161">
    <property type="entry name" value="SEX-DETERMINING REGION Y PROTEIN"/>
    <property type="match status" value="1"/>
</dbReference>
<name>M2QZU8_CERS8</name>
<dbReference type="InterPro" id="IPR036910">
    <property type="entry name" value="HMG_box_dom_sf"/>
</dbReference>
<gene>
    <name evidence="6" type="ORF">CERSUDRAFT_123639</name>
</gene>
<evidence type="ECO:0000259" key="5">
    <source>
        <dbReference type="PROSITE" id="PS50118"/>
    </source>
</evidence>
<dbReference type="PANTHER" id="PTHR10270">
    <property type="entry name" value="SOX TRANSCRIPTION FACTOR"/>
    <property type="match status" value="1"/>
</dbReference>
<dbReference type="CDD" id="cd01389">
    <property type="entry name" value="HMG-box_ROX1-like"/>
    <property type="match status" value="1"/>
</dbReference>
<evidence type="ECO:0000256" key="4">
    <source>
        <dbReference type="SAM" id="MobiDB-lite"/>
    </source>
</evidence>
<feature type="domain" description="HMG box" evidence="5">
    <location>
        <begin position="36"/>
        <end position="106"/>
    </location>
</feature>
<proteinExistence type="predicted"/>
<feature type="region of interest" description="Disordered" evidence="4">
    <location>
        <begin position="1"/>
        <end position="77"/>
    </location>
</feature>
<keyword evidence="1 3" id="KW-0238">DNA-binding</keyword>
<feature type="DNA-binding region" description="HMG box" evidence="3">
    <location>
        <begin position="36"/>
        <end position="106"/>
    </location>
</feature>
<accession>M2QZU8</accession>
<dbReference type="HOGENOM" id="CLU_027670_0_0_1"/>
<sequence>MDNFIPQQYDNPDADPAAEQDLPASEPPRLTKDGKIPRPPNAWILYRSDRVRDLARQKDRPKRPQSSVSKELSEEWKTCPPQIKSYYERLAELKKAEHEIAYPEYRFCPMKKELRDQQIAEKKAERARRRAEKKNKSRYTPYPQRLTPANHTPYYAASASTSYTGAGPSPPASGAPSPCTSSDESEPRQAGPSRSGPSSSRSRSTKSRSSKSSARSIASSSQSQATDSPSPAAGGVYSWPSGSRDASPSTSQLPASASVAQPQQPAEAPEPRAPPSMEEMQDKFFLPAYPGSWQPAMPPTFEATPDASWSMQPAQSEYDMMPPPPPPFGPEAGPGQWSGVNQFATEPALTFSTTSPSDPTMDPSQNQAVQDFGHGDLSTGFDITAMGAGNEWGTTDALLDELALGDPLRALLQTTDNPSVYSISNLDYNQFASDAPPQIDVALQGQDQAQGMPNFELETFEQMLRMLDQTGPVDTFNPGTLPTIPEGVQSTTGTEDQGMFDDAALMQFLNFDAAIAPPAPQEMPPPPVPVQTMPVASMSSGYVPPAGAAFAGVRRVAGSWKPPIMSPEEPVEHVAPHYWGVSTLAN</sequence>
<organism evidence="6 7">
    <name type="scientific">Ceriporiopsis subvermispora (strain B)</name>
    <name type="common">White-rot fungus</name>
    <name type="synonym">Gelatoporia subvermispora</name>
    <dbReference type="NCBI Taxonomy" id="914234"/>
    <lineage>
        <taxon>Eukaryota</taxon>
        <taxon>Fungi</taxon>
        <taxon>Dikarya</taxon>
        <taxon>Basidiomycota</taxon>
        <taxon>Agaricomycotina</taxon>
        <taxon>Agaricomycetes</taxon>
        <taxon>Polyporales</taxon>
        <taxon>Gelatoporiaceae</taxon>
        <taxon>Gelatoporia</taxon>
    </lineage>
</organism>
<keyword evidence="3" id="KW-0539">Nucleus</keyword>
<feature type="compositionally biased region" description="Low complexity" evidence="4">
    <location>
        <begin position="251"/>
        <end position="267"/>
    </location>
</feature>
<dbReference type="InterPro" id="IPR009071">
    <property type="entry name" value="HMG_box_dom"/>
</dbReference>
<reference evidence="6 7" key="1">
    <citation type="journal article" date="2012" name="Proc. Natl. Acad. Sci. U.S.A.">
        <title>Comparative genomics of Ceriporiopsis subvermispora and Phanerochaete chrysosporium provide insight into selective ligninolysis.</title>
        <authorList>
            <person name="Fernandez-Fueyo E."/>
            <person name="Ruiz-Duenas F.J."/>
            <person name="Ferreira P."/>
            <person name="Floudas D."/>
            <person name="Hibbett D.S."/>
            <person name="Canessa P."/>
            <person name="Larrondo L.F."/>
            <person name="James T.Y."/>
            <person name="Seelenfreund D."/>
            <person name="Lobos S."/>
            <person name="Polanco R."/>
            <person name="Tello M."/>
            <person name="Honda Y."/>
            <person name="Watanabe T."/>
            <person name="Watanabe T."/>
            <person name="Ryu J.S."/>
            <person name="Kubicek C.P."/>
            <person name="Schmoll M."/>
            <person name="Gaskell J."/>
            <person name="Hammel K.E."/>
            <person name="St John F.J."/>
            <person name="Vanden Wymelenberg A."/>
            <person name="Sabat G."/>
            <person name="Splinter BonDurant S."/>
            <person name="Syed K."/>
            <person name="Yadav J.S."/>
            <person name="Doddapaneni H."/>
            <person name="Subramanian V."/>
            <person name="Lavin J.L."/>
            <person name="Oguiza J.A."/>
            <person name="Perez G."/>
            <person name="Pisabarro A.G."/>
            <person name="Ramirez L."/>
            <person name="Santoyo F."/>
            <person name="Master E."/>
            <person name="Coutinho P.M."/>
            <person name="Henrissat B."/>
            <person name="Lombard V."/>
            <person name="Magnuson J.K."/>
            <person name="Kuees U."/>
            <person name="Hori C."/>
            <person name="Igarashi K."/>
            <person name="Samejima M."/>
            <person name="Held B.W."/>
            <person name="Barry K.W."/>
            <person name="LaButti K.M."/>
            <person name="Lapidus A."/>
            <person name="Lindquist E.A."/>
            <person name="Lucas S.M."/>
            <person name="Riley R."/>
            <person name="Salamov A.A."/>
            <person name="Hoffmeister D."/>
            <person name="Schwenk D."/>
            <person name="Hadar Y."/>
            <person name="Yarden O."/>
            <person name="de Vries R.P."/>
            <person name="Wiebenga A."/>
            <person name="Stenlid J."/>
            <person name="Eastwood D."/>
            <person name="Grigoriev I.V."/>
            <person name="Berka R.M."/>
            <person name="Blanchette R.A."/>
            <person name="Kersten P."/>
            <person name="Martinez A.T."/>
            <person name="Vicuna R."/>
            <person name="Cullen D."/>
        </authorList>
    </citation>
    <scope>NUCLEOTIDE SEQUENCE [LARGE SCALE GENOMIC DNA]</scope>
    <source>
        <strain evidence="6 7">B</strain>
    </source>
</reference>
<dbReference type="OrthoDB" id="6247875at2759"/>
<keyword evidence="2" id="KW-0804">Transcription</keyword>
<feature type="compositionally biased region" description="Low complexity" evidence="4">
    <location>
        <begin position="210"/>
        <end position="233"/>
    </location>
</feature>
<keyword evidence="7" id="KW-1185">Reference proteome</keyword>
<dbReference type="Gene3D" id="1.10.30.10">
    <property type="entry name" value="High mobility group box domain"/>
    <property type="match status" value="1"/>
</dbReference>
<evidence type="ECO:0000256" key="1">
    <source>
        <dbReference type="ARBA" id="ARBA00023125"/>
    </source>
</evidence>
<feature type="compositionally biased region" description="Low complexity" evidence="4">
    <location>
        <begin position="188"/>
        <end position="202"/>
    </location>
</feature>
<feature type="compositionally biased region" description="Polar residues" evidence="4">
    <location>
        <begin position="1"/>
        <end position="10"/>
    </location>
</feature>
<dbReference type="GO" id="GO:0030154">
    <property type="term" value="P:cell differentiation"/>
    <property type="evidence" value="ECO:0007669"/>
    <property type="project" value="TreeGrafter"/>
</dbReference>
<dbReference type="AlphaFoldDB" id="M2QZU8"/>
<dbReference type="InterPro" id="IPR050140">
    <property type="entry name" value="SRY-related_HMG-box_TF-like"/>
</dbReference>
<feature type="compositionally biased region" description="Polar residues" evidence="4">
    <location>
        <begin position="240"/>
        <end position="250"/>
    </location>
</feature>
<feature type="compositionally biased region" description="Basic and acidic residues" evidence="4">
    <location>
        <begin position="47"/>
        <end position="58"/>
    </location>
</feature>
<evidence type="ECO:0000256" key="3">
    <source>
        <dbReference type="PROSITE-ProRule" id="PRU00267"/>
    </source>
</evidence>